<evidence type="ECO:0000256" key="6">
    <source>
        <dbReference type="ARBA" id="ARBA00022964"/>
    </source>
</evidence>
<sequence length="195" mass="22240">METKFSSNLKTLGGNMAVLQLEDGRTYTDIRAIANQLAVLNIEIDSLPANKNPAFQELLVQDILNVTEKQQILAAFNSEFEQFKRASGYQWCDLKVLHPGSQQIYALMTQSERTHTHTDAEVLHILAGECVFGFVYSNGSQVQLMLQAEEYIKVPANTEHWFYLTPSLYLKALQYYTSAQGWVPQYTNRKLKIKN</sequence>
<dbReference type="Pfam" id="PF03079">
    <property type="entry name" value="ARD"/>
    <property type="match status" value="1"/>
</dbReference>
<dbReference type="eggNOG" id="COG1791">
    <property type="taxonomic scope" value="Bacteria"/>
</dbReference>
<keyword evidence="7 11" id="KW-0560">Oxidoreductase</keyword>
<evidence type="ECO:0000256" key="8">
    <source>
        <dbReference type="ARBA" id="ARBA00023004"/>
    </source>
</evidence>
<dbReference type="EMBL" id="CP003614">
    <property type="protein sequence ID" value="AFZ09245.1"/>
    <property type="molecule type" value="Genomic_DNA"/>
</dbReference>
<keyword evidence="12" id="KW-1185">Reference proteome</keyword>
<proteinExistence type="predicted"/>
<dbReference type="GO" id="GO:0009086">
    <property type="term" value="P:methionine biosynthetic process"/>
    <property type="evidence" value="ECO:0007669"/>
    <property type="project" value="UniProtKB-KW"/>
</dbReference>
<dbReference type="CDD" id="cd02232">
    <property type="entry name" value="cupin_ARD"/>
    <property type="match status" value="1"/>
</dbReference>
<gene>
    <name evidence="11" type="ORF">Osc7112_4979</name>
</gene>
<keyword evidence="3" id="KW-0533">Nickel</keyword>
<evidence type="ECO:0000256" key="3">
    <source>
        <dbReference type="ARBA" id="ARBA00022596"/>
    </source>
</evidence>
<evidence type="ECO:0000313" key="11">
    <source>
        <dbReference type="EMBL" id="AFZ09245.1"/>
    </source>
</evidence>
<evidence type="ECO:0000256" key="4">
    <source>
        <dbReference type="ARBA" id="ARBA00022605"/>
    </source>
</evidence>
<keyword evidence="6 11" id="KW-0223">Dioxygenase</keyword>
<dbReference type="PANTHER" id="PTHR23418">
    <property type="entry name" value="ACIREDUCTONE DIOXYGENASE"/>
    <property type="match status" value="1"/>
</dbReference>
<evidence type="ECO:0000256" key="9">
    <source>
        <dbReference type="ARBA" id="ARBA00023167"/>
    </source>
</evidence>
<dbReference type="Gene3D" id="2.60.120.10">
    <property type="entry name" value="Jelly Rolls"/>
    <property type="match status" value="1"/>
</dbReference>
<evidence type="ECO:0000256" key="10">
    <source>
        <dbReference type="ARBA" id="ARBA00039005"/>
    </source>
</evidence>
<dbReference type="SUPFAM" id="SSF51182">
    <property type="entry name" value="RmlC-like cupins"/>
    <property type="match status" value="1"/>
</dbReference>
<evidence type="ECO:0000256" key="1">
    <source>
        <dbReference type="ARBA" id="ARBA00000428"/>
    </source>
</evidence>
<evidence type="ECO:0000256" key="7">
    <source>
        <dbReference type="ARBA" id="ARBA00023002"/>
    </source>
</evidence>
<dbReference type="Proteomes" id="UP000010478">
    <property type="component" value="Chromosome"/>
</dbReference>
<dbReference type="AlphaFoldDB" id="K9VPT3"/>
<dbReference type="GO" id="GO:0046872">
    <property type="term" value="F:metal ion binding"/>
    <property type="evidence" value="ECO:0007669"/>
    <property type="project" value="UniProtKB-KW"/>
</dbReference>
<organism evidence="11 12">
    <name type="scientific">Phormidium nigroviride PCC 7112</name>
    <dbReference type="NCBI Taxonomy" id="179408"/>
    <lineage>
        <taxon>Bacteria</taxon>
        <taxon>Bacillati</taxon>
        <taxon>Cyanobacteriota</taxon>
        <taxon>Cyanophyceae</taxon>
        <taxon>Oscillatoriophycideae</taxon>
        <taxon>Oscillatoriales</taxon>
        <taxon>Oscillatoriaceae</taxon>
        <taxon>Phormidium</taxon>
    </lineage>
</organism>
<dbReference type="InterPro" id="IPR004313">
    <property type="entry name" value="ARD"/>
</dbReference>
<accession>K9VPT3</accession>
<keyword evidence="9" id="KW-0486">Methionine biosynthesis</keyword>
<protein>
    <recommendedName>
        <fullName evidence="10">acireductone dioxygenase (Fe(2+)-requiring)</fullName>
        <ecNumber evidence="10">1.13.11.54</ecNumber>
    </recommendedName>
</protein>
<name>K9VPT3_9CYAN</name>
<dbReference type="OrthoDB" id="9795636at2"/>
<dbReference type="RefSeq" id="WP_015178473.1">
    <property type="nucleotide sequence ID" value="NC_019729.1"/>
</dbReference>
<dbReference type="EC" id="1.13.11.54" evidence="10"/>
<keyword evidence="4" id="KW-0028">Amino-acid biosynthesis</keyword>
<comment type="cofactor">
    <cofactor evidence="2">
        <name>Fe(2+)</name>
        <dbReference type="ChEBI" id="CHEBI:29033"/>
    </cofactor>
</comment>
<reference evidence="11 12" key="1">
    <citation type="submission" date="2012-05" db="EMBL/GenBank/DDBJ databases">
        <title>Finished chromosome of genome of Oscillatoria sp. PCC 7112.</title>
        <authorList>
            <consortium name="US DOE Joint Genome Institute"/>
            <person name="Gugger M."/>
            <person name="Coursin T."/>
            <person name="Rippka R."/>
            <person name="Tandeau De Marsac N."/>
            <person name="Huntemann M."/>
            <person name="Wei C.-L."/>
            <person name="Han J."/>
            <person name="Detter J.C."/>
            <person name="Han C."/>
            <person name="Tapia R."/>
            <person name="Davenport K."/>
            <person name="Daligault H."/>
            <person name="Erkkila T."/>
            <person name="Gu W."/>
            <person name="Munk A.C.C."/>
            <person name="Teshima H."/>
            <person name="Xu Y."/>
            <person name="Chain P."/>
            <person name="Chen A."/>
            <person name="Krypides N."/>
            <person name="Mavromatis K."/>
            <person name="Markowitz V."/>
            <person name="Szeto E."/>
            <person name="Ivanova N."/>
            <person name="Mikhailova N."/>
            <person name="Ovchinnikova G."/>
            <person name="Pagani I."/>
            <person name="Pati A."/>
            <person name="Goodwin L."/>
            <person name="Peters L."/>
            <person name="Pitluck S."/>
            <person name="Woyke T."/>
            <person name="Kerfeld C."/>
        </authorList>
    </citation>
    <scope>NUCLEOTIDE SEQUENCE [LARGE SCALE GENOMIC DNA]</scope>
    <source>
        <strain evidence="11 12">PCC 7112</strain>
    </source>
</reference>
<comment type="catalytic activity">
    <reaction evidence="1">
        <text>1,2-dihydroxy-5-(methylsulfanyl)pent-1-en-3-one + O2 = 4-methylsulfanyl-2-oxobutanoate + formate + 2 H(+)</text>
        <dbReference type="Rhea" id="RHEA:24504"/>
        <dbReference type="ChEBI" id="CHEBI:15378"/>
        <dbReference type="ChEBI" id="CHEBI:15379"/>
        <dbReference type="ChEBI" id="CHEBI:15740"/>
        <dbReference type="ChEBI" id="CHEBI:16723"/>
        <dbReference type="ChEBI" id="CHEBI:49252"/>
        <dbReference type="EC" id="1.13.11.54"/>
    </reaction>
</comment>
<dbReference type="KEGG" id="oni:Osc7112_4979"/>
<keyword evidence="5" id="KW-0479">Metal-binding</keyword>
<evidence type="ECO:0000256" key="5">
    <source>
        <dbReference type="ARBA" id="ARBA00022723"/>
    </source>
</evidence>
<dbReference type="HOGENOM" id="CLU_125400_0_0_3"/>
<evidence type="ECO:0000313" key="12">
    <source>
        <dbReference type="Proteomes" id="UP000010478"/>
    </source>
</evidence>
<evidence type="ECO:0000256" key="2">
    <source>
        <dbReference type="ARBA" id="ARBA00001954"/>
    </source>
</evidence>
<keyword evidence="8" id="KW-0408">Iron</keyword>
<dbReference type="PANTHER" id="PTHR23418:SF0">
    <property type="entry name" value="ACIREDUCTONE DIOXYGENASE"/>
    <property type="match status" value="1"/>
</dbReference>
<dbReference type="InterPro" id="IPR014710">
    <property type="entry name" value="RmlC-like_jellyroll"/>
</dbReference>
<dbReference type="GO" id="GO:0010309">
    <property type="term" value="F:acireductone dioxygenase [iron(II)-requiring] activity"/>
    <property type="evidence" value="ECO:0007669"/>
    <property type="project" value="UniProtKB-EC"/>
</dbReference>
<dbReference type="STRING" id="179408.Osc7112_4979"/>
<dbReference type="InterPro" id="IPR011051">
    <property type="entry name" value="RmlC_Cupin_sf"/>
</dbReference>